<dbReference type="Proteomes" id="UP000323119">
    <property type="component" value="Unassembled WGS sequence"/>
</dbReference>
<evidence type="ECO:0000313" key="4">
    <source>
        <dbReference type="Proteomes" id="UP000323119"/>
    </source>
</evidence>
<comment type="caution">
    <text evidence="3">The sequence shown here is derived from an EMBL/GenBank/DDBJ whole genome shotgun (WGS) entry which is preliminary data.</text>
</comment>
<feature type="compositionally biased region" description="Low complexity" evidence="1">
    <location>
        <begin position="46"/>
        <end position="57"/>
    </location>
</feature>
<keyword evidence="2" id="KW-0732">Signal</keyword>
<gene>
    <name evidence="3" type="ORF">F2S36_09490</name>
</gene>
<reference evidence="3 4" key="1">
    <citation type="journal article" date="2019" name="Nat. Med.">
        <title>A library of human gut bacterial isolates paired with longitudinal multiomics data enables mechanistic microbiome research.</title>
        <authorList>
            <person name="Poyet M."/>
            <person name="Groussin M."/>
            <person name="Gibbons S.M."/>
            <person name="Avila-Pacheco J."/>
            <person name="Jiang X."/>
            <person name="Kearney S.M."/>
            <person name="Perrotta A.R."/>
            <person name="Berdy B."/>
            <person name="Zhao S."/>
            <person name="Lieberman T.D."/>
            <person name="Swanson P.K."/>
            <person name="Smith M."/>
            <person name="Roesemann S."/>
            <person name="Alexander J.E."/>
            <person name="Rich S.A."/>
            <person name="Livny J."/>
            <person name="Vlamakis H."/>
            <person name="Clish C."/>
            <person name="Bullock K."/>
            <person name="Deik A."/>
            <person name="Scott J."/>
            <person name="Pierce K.A."/>
            <person name="Xavier R.J."/>
            <person name="Alm E.J."/>
        </authorList>
    </citation>
    <scope>NUCLEOTIDE SEQUENCE [LARGE SCALE GENOMIC DNA]</scope>
    <source>
        <strain evidence="3 4">BIOML-A204</strain>
    </source>
</reference>
<sequence>MFRRPIMLLLSVAIPAAMLAAAPEDPSPAGGHTPAAGHDRPAADMPGSVPGAGSPAGQQPSGTAWELTCERDLLYAASFVGDSIPVRVFLESGVYFPLIDSALVWSHPGLFEPVELERPVRFRMAGGTDYSARYKLAPGLRVGDTRSLCESYVVDLRRRKPCDLLYPLHTFTTDSVAAPGIFELDVRRGIFRPLSSGSLPQPGDGWEAYELVPDGHSGMFWVMDTVRLSDDRGRSRAMPMRLVVDLGNANLLALFAFKPEVGKFVSRAPVDLVEGHTPGGMTLRVLMPAVATFMGCYSFGGLPVVVLDKPMKLPGDGFLGVKFFSAFRVVFDFRHGRLWLRLAD</sequence>
<accession>A0A9P3ZIX7</accession>
<feature type="signal peptide" evidence="2">
    <location>
        <begin position="1"/>
        <end position="20"/>
    </location>
</feature>
<evidence type="ECO:0008006" key="5">
    <source>
        <dbReference type="Google" id="ProtNLM"/>
    </source>
</evidence>
<feature type="region of interest" description="Disordered" evidence="1">
    <location>
        <begin position="23"/>
        <end position="62"/>
    </location>
</feature>
<protein>
    <recommendedName>
        <fullName evidence="5">Aspartyl protease</fullName>
    </recommendedName>
</protein>
<evidence type="ECO:0000256" key="1">
    <source>
        <dbReference type="SAM" id="MobiDB-lite"/>
    </source>
</evidence>
<proteinExistence type="predicted"/>
<dbReference type="EMBL" id="VVUY01000007">
    <property type="protein sequence ID" value="KAA2560351.1"/>
    <property type="molecule type" value="Genomic_DNA"/>
</dbReference>
<evidence type="ECO:0000313" key="3">
    <source>
        <dbReference type="EMBL" id="KAA2560351.1"/>
    </source>
</evidence>
<name>A0A9P3ZIX7_9BACT</name>
<evidence type="ECO:0000256" key="2">
    <source>
        <dbReference type="SAM" id="SignalP"/>
    </source>
</evidence>
<feature type="chain" id="PRO_5040276590" description="Aspartyl protease" evidence="2">
    <location>
        <begin position="21"/>
        <end position="344"/>
    </location>
</feature>
<organism evidence="3 4">
    <name type="scientific">Alistipes onderdonkii</name>
    <dbReference type="NCBI Taxonomy" id="328813"/>
    <lineage>
        <taxon>Bacteria</taxon>
        <taxon>Pseudomonadati</taxon>
        <taxon>Bacteroidota</taxon>
        <taxon>Bacteroidia</taxon>
        <taxon>Bacteroidales</taxon>
        <taxon>Rikenellaceae</taxon>
        <taxon>Alistipes</taxon>
    </lineage>
</organism>
<dbReference type="AlphaFoldDB" id="A0A9P3ZIX7"/>